<dbReference type="EMBL" id="JAGMUX010000007">
    <property type="protein sequence ID" value="KAH7254221.1"/>
    <property type="molecule type" value="Genomic_DNA"/>
</dbReference>
<sequence>MLFKMSSCGFSLFYILFQHLKSCFRRNKVEAIGGPNCCQHHDFQQPYRRSTHTGETKRASAGQCDPWLHNSPNAPLHWCAAPLSPRHDMESQCRSPNDTEDEKHVGDFSSSEHKLISTDDFQSQRLEVKTHALAVFKDWKERMEYITPPENGLLPQQRLKPSLGQTYDEYDISDDDLAVISRPTRYFRAPFHLACPFYVYDPEKCHQCLLTSDLRSTADVIEHLFKFHSRPCCCLNCYETFDTQIRRDDHVLKEKCQERTPGPLFGLSESQKSMLLETDTHCNSEKTRWLCIWSIVFPDSREPVSPYLGQGSGLAVSMMRDFWDLYGSKCILNSLKHQRIPRYEHQSLMGNLYELVLEDLLISA</sequence>
<feature type="region of interest" description="Disordered" evidence="1">
    <location>
        <begin position="89"/>
        <end position="111"/>
    </location>
</feature>
<accession>A0A9P9HAZ3</accession>
<dbReference type="Proteomes" id="UP000720189">
    <property type="component" value="Unassembled WGS sequence"/>
</dbReference>
<dbReference type="PANTHER" id="PTHR38166">
    <property type="entry name" value="C2H2-TYPE DOMAIN-CONTAINING PROTEIN-RELATED"/>
    <property type="match status" value="1"/>
</dbReference>
<comment type="caution">
    <text evidence="2">The sequence shown here is derived from an EMBL/GenBank/DDBJ whole genome shotgun (WGS) entry which is preliminary data.</text>
</comment>
<dbReference type="OrthoDB" id="5241264at2759"/>
<organism evidence="2 3">
    <name type="scientific">Fusarium redolens</name>
    <dbReference type="NCBI Taxonomy" id="48865"/>
    <lineage>
        <taxon>Eukaryota</taxon>
        <taxon>Fungi</taxon>
        <taxon>Dikarya</taxon>
        <taxon>Ascomycota</taxon>
        <taxon>Pezizomycotina</taxon>
        <taxon>Sordariomycetes</taxon>
        <taxon>Hypocreomycetidae</taxon>
        <taxon>Hypocreales</taxon>
        <taxon>Nectriaceae</taxon>
        <taxon>Fusarium</taxon>
        <taxon>Fusarium redolens species complex</taxon>
    </lineage>
</organism>
<dbReference type="AlphaFoldDB" id="A0A9P9HAZ3"/>
<reference evidence="2" key="1">
    <citation type="journal article" date="2021" name="Nat. Commun.">
        <title>Genetic determinants of endophytism in the Arabidopsis root mycobiome.</title>
        <authorList>
            <person name="Mesny F."/>
            <person name="Miyauchi S."/>
            <person name="Thiergart T."/>
            <person name="Pickel B."/>
            <person name="Atanasova L."/>
            <person name="Karlsson M."/>
            <person name="Huettel B."/>
            <person name="Barry K.W."/>
            <person name="Haridas S."/>
            <person name="Chen C."/>
            <person name="Bauer D."/>
            <person name="Andreopoulos W."/>
            <person name="Pangilinan J."/>
            <person name="LaButti K."/>
            <person name="Riley R."/>
            <person name="Lipzen A."/>
            <person name="Clum A."/>
            <person name="Drula E."/>
            <person name="Henrissat B."/>
            <person name="Kohler A."/>
            <person name="Grigoriev I.V."/>
            <person name="Martin F.M."/>
            <person name="Hacquard S."/>
        </authorList>
    </citation>
    <scope>NUCLEOTIDE SEQUENCE</scope>
    <source>
        <strain evidence="2">MPI-CAGE-AT-0023</strain>
    </source>
</reference>
<keyword evidence="3" id="KW-1185">Reference proteome</keyword>
<name>A0A9P9HAZ3_FUSRE</name>
<evidence type="ECO:0000256" key="1">
    <source>
        <dbReference type="SAM" id="MobiDB-lite"/>
    </source>
</evidence>
<evidence type="ECO:0000313" key="3">
    <source>
        <dbReference type="Proteomes" id="UP000720189"/>
    </source>
</evidence>
<dbReference type="PANTHER" id="PTHR38166:SF1">
    <property type="entry name" value="C2H2-TYPE DOMAIN-CONTAINING PROTEIN"/>
    <property type="match status" value="1"/>
</dbReference>
<dbReference type="GeneID" id="70222663"/>
<protein>
    <recommendedName>
        <fullName evidence="4">C2H2-type domain-containing protein</fullName>
    </recommendedName>
</protein>
<feature type="compositionally biased region" description="Basic and acidic residues" evidence="1">
    <location>
        <begin position="101"/>
        <end position="111"/>
    </location>
</feature>
<evidence type="ECO:0000313" key="2">
    <source>
        <dbReference type="EMBL" id="KAH7254221.1"/>
    </source>
</evidence>
<dbReference type="RefSeq" id="XP_046050468.1">
    <property type="nucleotide sequence ID" value="XM_046192709.1"/>
</dbReference>
<proteinExistence type="predicted"/>
<gene>
    <name evidence="2" type="ORF">BKA55DRAFT_567223</name>
</gene>
<evidence type="ECO:0008006" key="4">
    <source>
        <dbReference type="Google" id="ProtNLM"/>
    </source>
</evidence>